<name>A0A2L0RX70_9PSED</name>
<dbReference type="EMBL" id="CP018049">
    <property type="protein sequence ID" value="AUZ46334.1"/>
    <property type="molecule type" value="Genomic_DNA"/>
</dbReference>
<accession>A0A2L0RX70</accession>
<keyword evidence="1" id="KW-0812">Transmembrane</keyword>
<dbReference type="AlphaFoldDB" id="A0A2L0RX70"/>
<keyword evidence="1" id="KW-1133">Transmembrane helix</keyword>
<evidence type="ECO:0000256" key="1">
    <source>
        <dbReference type="SAM" id="Phobius"/>
    </source>
</evidence>
<dbReference type="KEGG" id="poi:BOP93_12260"/>
<evidence type="ECO:0000313" key="2">
    <source>
        <dbReference type="EMBL" id="AUZ46334.1"/>
    </source>
</evidence>
<reference evidence="2 3" key="1">
    <citation type="journal article" date="2018" name="Front. Microbiol.">
        <title>Pseudomonas orientalis F9: A Potent Antagonist against Phytopathogens with Phytotoxic Effect in the Apple Flower.</title>
        <authorList>
            <person name="Zengerer V."/>
            <person name="Schmid M."/>
            <person name="Bieri M."/>
            <person name="Muller D.C."/>
            <person name="Remus-Emsermann M.N.P."/>
            <person name="Ahrens C.H."/>
            <person name="Pelludat C."/>
        </authorList>
    </citation>
    <scope>NUCLEOTIDE SEQUENCE [LARGE SCALE GENOMIC DNA]</scope>
    <source>
        <strain evidence="2 3">F9</strain>
    </source>
</reference>
<feature type="transmembrane region" description="Helical" evidence="1">
    <location>
        <begin position="42"/>
        <end position="68"/>
    </location>
</feature>
<gene>
    <name evidence="2" type="ORF">BOP93_12260</name>
</gene>
<protein>
    <submittedName>
        <fullName evidence="2">Uncharacterized protein</fullName>
    </submittedName>
</protein>
<sequence length="91" mass="9569">MGSLAGKVFFDRLVELAIADCAVQHLHTRLAMAFGIRARLSAWMPVGACLAAVGFTVALMVGGVAHLAHAAWAGAWQIRGGVVHESSDRQS</sequence>
<organism evidence="2 3">
    <name type="scientific">Pseudomonas orientalis</name>
    <dbReference type="NCBI Taxonomy" id="76758"/>
    <lineage>
        <taxon>Bacteria</taxon>
        <taxon>Pseudomonadati</taxon>
        <taxon>Pseudomonadota</taxon>
        <taxon>Gammaproteobacteria</taxon>
        <taxon>Pseudomonadales</taxon>
        <taxon>Pseudomonadaceae</taxon>
        <taxon>Pseudomonas</taxon>
    </lineage>
</organism>
<evidence type="ECO:0000313" key="3">
    <source>
        <dbReference type="Proteomes" id="UP000239888"/>
    </source>
</evidence>
<proteinExistence type="predicted"/>
<dbReference type="Proteomes" id="UP000239888">
    <property type="component" value="Chromosome"/>
</dbReference>
<keyword evidence="1" id="KW-0472">Membrane</keyword>